<gene>
    <name evidence="8" type="ORF">EBN03_23670</name>
</gene>
<keyword evidence="5 8" id="KW-0449">Lipoprotein</keyword>
<evidence type="ECO:0000256" key="4">
    <source>
        <dbReference type="ARBA" id="ARBA00023139"/>
    </source>
</evidence>
<dbReference type="OrthoDB" id="3254867at2"/>
<dbReference type="Pfam" id="PF14041">
    <property type="entry name" value="Lipoprotein_21"/>
    <property type="match status" value="1"/>
</dbReference>
<dbReference type="PROSITE" id="PS51257">
    <property type="entry name" value="PROKAR_LIPOPROTEIN"/>
    <property type="match status" value="1"/>
</dbReference>
<keyword evidence="2 7" id="KW-0732">Signal</keyword>
<evidence type="ECO:0000256" key="2">
    <source>
        <dbReference type="ARBA" id="ARBA00022729"/>
    </source>
</evidence>
<feature type="compositionally biased region" description="Low complexity" evidence="6">
    <location>
        <begin position="41"/>
        <end position="65"/>
    </location>
</feature>
<organism evidence="8 9">
    <name type="scientific">Nocardia stercoris</name>
    <dbReference type="NCBI Taxonomy" id="2483361"/>
    <lineage>
        <taxon>Bacteria</taxon>
        <taxon>Bacillati</taxon>
        <taxon>Actinomycetota</taxon>
        <taxon>Actinomycetes</taxon>
        <taxon>Mycobacteriales</taxon>
        <taxon>Nocardiaceae</taxon>
        <taxon>Nocardia</taxon>
    </lineage>
</organism>
<evidence type="ECO:0000256" key="7">
    <source>
        <dbReference type="SAM" id="SignalP"/>
    </source>
</evidence>
<comment type="caution">
    <text evidence="8">The sequence shown here is derived from an EMBL/GenBank/DDBJ whole genome shotgun (WGS) entry which is preliminary data.</text>
</comment>
<accession>A0A3M2KW43</accession>
<evidence type="ECO:0000256" key="1">
    <source>
        <dbReference type="ARBA" id="ARBA00022475"/>
    </source>
</evidence>
<sequence>MTFARGFAALALAATAAAALTACNDDTVPGATVTVTAPTSASAAPASSAPGTGGPAHTTAAPAGGDCHPSATVIRDAAATLQPIKLGGQTVGWSQPAVGAKPDANDICATLSAAFVPIEGATGSSPTQTLLFHQGRYLGTTTSHWGSEMTIDKSRTTEDTIGIRYRTGGSCTACSDGTFYCAQFHWDGSKVVMIGTPPDYSTDPVTPGTTKC</sequence>
<proteinExistence type="predicted"/>
<evidence type="ECO:0000256" key="5">
    <source>
        <dbReference type="ARBA" id="ARBA00023288"/>
    </source>
</evidence>
<feature type="chain" id="PRO_5039648302" evidence="7">
    <location>
        <begin position="25"/>
        <end position="212"/>
    </location>
</feature>
<evidence type="ECO:0000256" key="6">
    <source>
        <dbReference type="SAM" id="MobiDB-lite"/>
    </source>
</evidence>
<keyword evidence="3" id="KW-0472">Membrane</keyword>
<evidence type="ECO:0000256" key="3">
    <source>
        <dbReference type="ARBA" id="ARBA00023136"/>
    </source>
</evidence>
<dbReference type="InterPro" id="IPR025971">
    <property type="entry name" value="LppP/LprE"/>
</dbReference>
<dbReference type="AlphaFoldDB" id="A0A3M2KW43"/>
<keyword evidence="9" id="KW-1185">Reference proteome</keyword>
<dbReference type="Proteomes" id="UP000279275">
    <property type="component" value="Unassembled WGS sequence"/>
</dbReference>
<keyword evidence="4" id="KW-0564">Palmitate</keyword>
<protein>
    <submittedName>
        <fullName evidence="8">LppP/LprE family lipoprotein</fullName>
    </submittedName>
</protein>
<name>A0A3M2KW43_9NOCA</name>
<reference evidence="8 9" key="1">
    <citation type="submission" date="2018-10" db="EMBL/GenBank/DDBJ databases">
        <title>Isolation from cow dung.</title>
        <authorList>
            <person name="Ling L."/>
        </authorList>
    </citation>
    <scope>NUCLEOTIDE SEQUENCE [LARGE SCALE GENOMIC DNA]</scope>
    <source>
        <strain evidence="8 9">NEAU-LL90</strain>
    </source>
</reference>
<feature type="region of interest" description="Disordered" evidence="6">
    <location>
        <begin position="41"/>
        <end position="66"/>
    </location>
</feature>
<keyword evidence="1" id="KW-1003">Cell membrane</keyword>
<dbReference type="EMBL" id="RFFH01000012">
    <property type="protein sequence ID" value="RMI29807.1"/>
    <property type="molecule type" value="Genomic_DNA"/>
</dbReference>
<evidence type="ECO:0000313" key="9">
    <source>
        <dbReference type="Proteomes" id="UP000279275"/>
    </source>
</evidence>
<feature type="signal peptide" evidence="7">
    <location>
        <begin position="1"/>
        <end position="24"/>
    </location>
</feature>
<evidence type="ECO:0000313" key="8">
    <source>
        <dbReference type="EMBL" id="RMI29807.1"/>
    </source>
</evidence>
<dbReference type="RefSeq" id="WP_122190319.1">
    <property type="nucleotide sequence ID" value="NZ_RFFH01000012.1"/>
</dbReference>